<dbReference type="SUPFAM" id="SSF55729">
    <property type="entry name" value="Acyl-CoA N-acyltransferases (Nat)"/>
    <property type="match status" value="1"/>
</dbReference>
<dbReference type="STRING" id="454.Lisr_1895"/>
<organism evidence="2 3">
    <name type="scientific">Legionella israelensis</name>
    <dbReference type="NCBI Taxonomy" id="454"/>
    <lineage>
        <taxon>Bacteria</taxon>
        <taxon>Pseudomonadati</taxon>
        <taxon>Pseudomonadota</taxon>
        <taxon>Gammaproteobacteria</taxon>
        <taxon>Legionellales</taxon>
        <taxon>Legionellaceae</taxon>
        <taxon>Legionella</taxon>
    </lineage>
</organism>
<dbReference type="InterPro" id="IPR016181">
    <property type="entry name" value="Acyl_CoA_acyltransferase"/>
</dbReference>
<evidence type="ECO:0000313" key="2">
    <source>
        <dbReference type="EMBL" id="KTD20045.1"/>
    </source>
</evidence>
<evidence type="ECO:0000313" key="3">
    <source>
        <dbReference type="Proteomes" id="UP000054761"/>
    </source>
</evidence>
<gene>
    <name evidence="2" type="ORF">Lisr_1895</name>
</gene>
<keyword evidence="3" id="KW-1185">Reference proteome</keyword>
<dbReference type="RefSeq" id="WP_058502219.1">
    <property type="nucleotide sequence ID" value="NZ_CAAAJA010000116.1"/>
</dbReference>
<evidence type="ECO:0000259" key="1">
    <source>
        <dbReference type="PROSITE" id="PS51186"/>
    </source>
</evidence>
<comment type="caution">
    <text evidence="2">The sequence shown here is derived from an EMBL/GenBank/DDBJ whole genome shotgun (WGS) entry which is preliminary data.</text>
</comment>
<dbReference type="Gene3D" id="3.40.630.30">
    <property type="match status" value="1"/>
</dbReference>
<accession>A0A0W0VJH0</accession>
<reference evidence="2 3" key="1">
    <citation type="submission" date="2015-11" db="EMBL/GenBank/DDBJ databases">
        <title>Genomic analysis of 38 Legionella species identifies large and diverse effector repertoires.</title>
        <authorList>
            <person name="Burstein D."/>
            <person name="Amaro F."/>
            <person name="Zusman T."/>
            <person name="Lifshitz Z."/>
            <person name="Cohen O."/>
            <person name="Gilbert J.A."/>
            <person name="Pupko T."/>
            <person name="Shuman H.A."/>
            <person name="Segal G."/>
        </authorList>
    </citation>
    <scope>NUCLEOTIDE SEQUENCE [LARGE SCALE GENOMIC DNA]</scope>
    <source>
        <strain evidence="2 3">Bercovier 4</strain>
    </source>
</reference>
<name>A0A0W0VJH0_9GAMM</name>
<dbReference type="Proteomes" id="UP000054761">
    <property type="component" value="Unassembled WGS sequence"/>
</dbReference>
<dbReference type="AlphaFoldDB" id="A0A0W0VJH0"/>
<dbReference type="PATRIC" id="fig|454.4.peg.2065"/>
<feature type="domain" description="N-acetyltransferase" evidence="1">
    <location>
        <begin position="5"/>
        <end position="160"/>
    </location>
</feature>
<dbReference type="OrthoDB" id="9794566at2"/>
<dbReference type="InterPro" id="IPR000182">
    <property type="entry name" value="GNAT_dom"/>
</dbReference>
<dbReference type="EMBL" id="LNYH01000108">
    <property type="protein sequence ID" value="KTD20045.1"/>
    <property type="molecule type" value="Genomic_DNA"/>
</dbReference>
<proteinExistence type="predicted"/>
<dbReference type="CDD" id="cd04301">
    <property type="entry name" value="NAT_SF"/>
    <property type="match status" value="1"/>
</dbReference>
<sequence length="454" mass="51545">MKENLNFVKATLEDAQSLYEIWCEQKDVAKWMSFNPKSFNEFMPILETLMKKSEIYVVKNEEGSVMGACRLQFSSAAAELCSVGVHKDHLRKGVGTYIHEESERVAKERGCKILMWTRTGGNNPARKLDEKIGAITGAYPSDWFAPDNGPYHCIEAFMFQILDENMKEALLTQENILKQPEPCLNESVPYNFKVIESSPGQISVALVGENNSLTPIVSLQYGNLMSVIPHQVLLSDIQFNNSLDHPANQPALRHLMSYLAETKPNYKTYNVIEKNSELTNYFLKIGFFDQGLIYGGTQNEQGKLINQHVLGMCFWGIDEAHRLIQLIESSYLSSVKGSHDILSEAEQAICDLEKDQQIDKFGALYLRNIFYNIVRDMLPAPEGYDKKFFIAGKYQGWRESLAFLPETVAAHAKTLMLAIEQFSLPQQSFFAASNKFAWHHKEKPMDLPQNQGQL</sequence>
<dbReference type="PROSITE" id="PS51186">
    <property type="entry name" value="GNAT"/>
    <property type="match status" value="1"/>
</dbReference>
<keyword evidence="2" id="KW-0808">Transferase</keyword>
<dbReference type="Pfam" id="PF00583">
    <property type="entry name" value="Acetyltransf_1"/>
    <property type="match status" value="1"/>
</dbReference>
<dbReference type="GO" id="GO:0016747">
    <property type="term" value="F:acyltransferase activity, transferring groups other than amino-acyl groups"/>
    <property type="evidence" value="ECO:0007669"/>
    <property type="project" value="InterPro"/>
</dbReference>
<protein>
    <submittedName>
        <fullName evidence="2">Acetyltransferase (GNAT) family protein</fullName>
    </submittedName>
</protein>